<evidence type="ECO:0000313" key="2">
    <source>
        <dbReference type="Proteomes" id="UP000828390"/>
    </source>
</evidence>
<organism evidence="1 2">
    <name type="scientific">Dreissena polymorpha</name>
    <name type="common">Zebra mussel</name>
    <name type="synonym">Mytilus polymorpha</name>
    <dbReference type="NCBI Taxonomy" id="45954"/>
    <lineage>
        <taxon>Eukaryota</taxon>
        <taxon>Metazoa</taxon>
        <taxon>Spiralia</taxon>
        <taxon>Lophotrochozoa</taxon>
        <taxon>Mollusca</taxon>
        <taxon>Bivalvia</taxon>
        <taxon>Autobranchia</taxon>
        <taxon>Heteroconchia</taxon>
        <taxon>Euheterodonta</taxon>
        <taxon>Imparidentia</taxon>
        <taxon>Neoheterodontei</taxon>
        <taxon>Myida</taxon>
        <taxon>Dreissenoidea</taxon>
        <taxon>Dreissenidae</taxon>
        <taxon>Dreissena</taxon>
    </lineage>
</organism>
<reference evidence="1" key="2">
    <citation type="submission" date="2020-11" db="EMBL/GenBank/DDBJ databases">
        <authorList>
            <person name="McCartney M.A."/>
            <person name="Auch B."/>
            <person name="Kono T."/>
            <person name="Mallez S."/>
            <person name="Becker A."/>
            <person name="Gohl D.M."/>
            <person name="Silverstein K.A.T."/>
            <person name="Koren S."/>
            <person name="Bechman K.B."/>
            <person name="Herman A."/>
            <person name="Abrahante J.E."/>
            <person name="Garbe J."/>
        </authorList>
    </citation>
    <scope>NUCLEOTIDE SEQUENCE</scope>
    <source>
        <strain evidence="1">Duluth1</strain>
        <tissue evidence="1">Whole animal</tissue>
    </source>
</reference>
<reference evidence="1" key="1">
    <citation type="journal article" date="2019" name="bioRxiv">
        <title>The Genome of the Zebra Mussel, Dreissena polymorpha: A Resource for Invasive Species Research.</title>
        <authorList>
            <person name="McCartney M.A."/>
            <person name="Auch B."/>
            <person name="Kono T."/>
            <person name="Mallez S."/>
            <person name="Zhang Y."/>
            <person name="Obille A."/>
            <person name="Becker A."/>
            <person name="Abrahante J.E."/>
            <person name="Garbe J."/>
            <person name="Badalamenti J.P."/>
            <person name="Herman A."/>
            <person name="Mangelson H."/>
            <person name="Liachko I."/>
            <person name="Sullivan S."/>
            <person name="Sone E.D."/>
            <person name="Koren S."/>
            <person name="Silverstein K.A.T."/>
            <person name="Beckman K.B."/>
            <person name="Gohl D.M."/>
        </authorList>
    </citation>
    <scope>NUCLEOTIDE SEQUENCE</scope>
    <source>
        <strain evidence="1">Duluth1</strain>
        <tissue evidence="1">Whole animal</tissue>
    </source>
</reference>
<accession>A0A9D4FRJ0</accession>
<keyword evidence="2" id="KW-1185">Reference proteome</keyword>
<comment type="caution">
    <text evidence="1">The sequence shown here is derived from an EMBL/GenBank/DDBJ whole genome shotgun (WGS) entry which is preliminary data.</text>
</comment>
<gene>
    <name evidence="1" type="ORF">DPMN_155299</name>
</gene>
<dbReference type="Proteomes" id="UP000828390">
    <property type="component" value="Unassembled WGS sequence"/>
</dbReference>
<proteinExistence type="predicted"/>
<name>A0A9D4FRJ0_DREPO</name>
<dbReference type="EMBL" id="JAIWYP010000007">
    <property type="protein sequence ID" value="KAH3801641.1"/>
    <property type="molecule type" value="Genomic_DNA"/>
</dbReference>
<sequence>MYRYLDRYTRSFLRIAQRRGPPRRLIKLPIVDVGGPHHANSACCGMFLISLHERARGVAREIGEKV</sequence>
<dbReference type="AlphaFoldDB" id="A0A9D4FRJ0"/>
<protein>
    <submittedName>
        <fullName evidence="1">Uncharacterized protein</fullName>
    </submittedName>
</protein>
<evidence type="ECO:0000313" key="1">
    <source>
        <dbReference type="EMBL" id="KAH3801641.1"/>
    </source>
</evidence>